<dbReference type="EMBL" id="CP013118">
    <property type="protein sequence ID" value="ALO14873.1"/>
    <property type="molecule type" value="Genomic_DNA"/>
</dbReference>
<reference evidence="1 2" key="1">
    <citation type="submission" date="2015-11" db="EMBL/GenBank/DDBJ databases">
        <title>Description and complete genome sequence of a novel strain predominating in hypersaline microbial mats and representing a new family of the Bacteriodetes phylum.</title>
        <authorList>
            <person name="Spring S."/>
            <person name="Bunk B."/>
            <person name="Sproer C."/>
            <person name="Klenk H.-P."/>
        </authorList>
    </citation>
    <scope>NUCLEOTIDE SEQUENCE [LARGE SCALE GENOMIC DNA]</scope>
    <source>
        <strain evidence="1 2">L21-Spi-D4</strain>
    </source>
</reference>
<evidence type="ECO:0000313" key="1">
    <source>
        <dbReference type="EMBL" id="ALO14873.1"/>
    </source>
</evidence>
<dbReference type="STRING" id="1307839.L21SP5_01218"/>
<proteinExistence type="predicted"/>
<dbReference type="AlphaFoldDB" id="A0A0S2HXP6"/>
<dbReference type="Proteomes" id="UP000064893">
    <property type="component" value="Chromosome"/>
</dbReference>
<organism evidence="1 2">
    <name type="scientific">Salinivirga cyanobacteriivorans</name>
    <dbReference type="NCBI Taxonomy" id="1307839"/>
    <lineage>
        <taxon>Bacteria</taxon>
        <taxon>Pseudomonadati</taxon>
        <taxon>Bacteroidota</taxon>
        <taxon>Bacteroidia</taxon>
        <taxon>Bacteroidales</taxon>
        <taxon>Salinivirgaceae</taxon>
        <taxon>Salinivirga</taxon>
    </lineage>
</organism>
<evidence type="ECO:0008006" key="3">
    <source>
        <dbReference type="Google" id="ProtNLM"/>
    </source>
</evidence>
<evidence type="ECO:0000313" key="2">
    <source>
        <dbReference type="Proteomes" id="UP000064893"/>
    </source>
</evidence>
<dbReference type="KEGG" id="blq:L21SP5_01218"/>
<protein>
    <recommendedName>
        <fullName evidence="3">Adhesin domain-containing protein</fullName>
    </recommendedName>
</protein>
<keyword evidence="2" id="KW-1185">Reference proteome</keyword>
<accession>A0A0S2HXP6</accession>
<gene>
    <name evidence="1" type="ORF">L21SP5_01218</name>
</gene>
<name>A0A0S2HXP6_9BACT</name>
<sequence>MNATNKSDMKKETKTLSFKTLLICILSLTLFTGLPYQSRAAADTKAKKKKVYNTETLKAELSVDFRPNVEIELFEHDAIIRPAKGNKIAIEVSYIAEGLDEKDAQMLKKAMKANLIEKKGQNIKLSNRFYEYYSQFSLGMLWGKIYMHLKNGEKLSIDKFKFTKIEIFLPRDMDLTINSKYNSLRQKQSVNGNLTITGYDMEYSVPSITGNLKVDGKYSSFYIPEAGDAKLKLYDCKFRSDKLGKIEASNKYSELHVNEMEELTITAYEGEIEANSLTDANINAKYCEIDLGDCKNITAELYEGHLNIEKANHVKINGKYFESRMETLTTLEMTEAYENDFSIKQIDQLSSKNGKYCLFNIGTLTKSVSLINSYEDDLSIDRVKASFRAIETNGKYMVIKLGIASTANYLLEGEIQYYNFEFEQSDFSNIVHKEHGNKLKYKYQRGADNNSKRISISGYEIDVIINHL</sequence>